<evidence type="ECO:0000256" key="1">
    <source>
        <dbReference type="SAM" id="SignalP"/>
    </source>
</evidence>
<feature type="chain" id="PRO_5011441141" evidence="1">
    <location>
        <begin position="22"/>
        <end position="411"/>
    </location>
</feature>
<evidence type="ECO:0000313" key="3">
    <source>
        <dbReference type="EMBL" id="SFE18405.1"/>
    </source>
</evidence>
<dbReference type="EMBL" id="FOLQ01000011">
    <property type="protein sequence ID" value="SFE18405.1"/>
    <property type="molecule type" value="Genomic_DNA"/>
</dbReference>
<protein>
    <submittedName>
        <fullName evidence="3">Glucose/arabinose dehydrogenase, beta-propeller fold</fullName>
    </submittedName>
</protein>
<keyword evidence="4" id="KW-1185">Reference proteome</keyword>
<dbReference type="STRING" id="662367.SAMN05216167_11147"/>
<dbReference type="PANTHER" id="PTHR19328">
    <property type="entry name" value="HEDGEHOG-INTERACTING PROTEIN"/>
    <property type="match status" value="1"/>
</dbReference>
<keyword evidence="1" id="KW-0732">Signal</keyword>
<evidence type="ECO:0000259" key="2">
    <source>
        <dbReference type="Pfam" id="PF22807"/>
    </source>
</evidence>
<dbReference type="InterPro" id="IPR011042">
    <property type="entry name" value="6-blade_b-propeller_TolB-like"/>
</dbReference>
<sequence length="411" mass="44938">MKNLVPPTLFVGFVMTSLLLACSKNEPFDTQIPETNKQPTSAQVEGNIFEPALVDATDQRIAQLKVPAGFSLAKFADQLGKPRMLAVSSSGNVYATSREAGTVTLLRDTNADGKADQKQVVATIKDVHGITIYTDKMYLVAIHEVYRADIKSDGTLGQPQVLITNLPDAGQHPNRTIAFGPDGFMYITVGSTCNACADSNPENATILRANPDGTGRIIFARGLRNTIGFGWHPQTKELYGFDHGIDWLGDEQQKEEFNQLKQGAFYGWPYIYGDGNYNPHPRPMGDTTYAQILAKTTLPVLSYNAHAAPLGLVFYTGSSGAASNFPAEYQNDAFATMRGSWNRTQPSGYNVVRVHFDNGKPTRIDDFITGFLVDNNQSQFGRPVGIATMPDGSLLFSDDNNGVIYRVSYKP</sequence>
<dbReference type="Gene3D" id="2.120.10.30">
    <property type="entry name" value="TolB, C-terminal domain"/>
    <property type="match status" value="1"/>
</dbReference>
<dbReference type="InterPro" id="IPR054539">
    <property type="entry name" value="Beta-prop_PDH"/>
</dbReference>
<reference evidence="3 4" key="1">
    <citation type="submission" date="2016-10" db="EMBL/GenBank/DDBJ databases">
        <authorList>
            <person name="de Groot N.N."/>
        </authorList>
    </citation>
    <scope>NUCLEOTIDE SEQUENCE [LARGE SCALE GENOMIC DNA]</scope>
    <source>
        <strain evidence="3 4">DSM 26130</strain>
    </source>
</reference>
<dbReference type="PROSITE" id="PS51257">
    <property type="entry name" value="PROKAR_LIPOPROTEIN"/>
    <property type="match status" value="1"/>
</dbReference>
<dbReference type="OrthoDB" id="9811395at2"/>
<proteinExistence type="predicted"/>
<dbReference type="InterPro" id="IPR011041">
    <property type="entry name" value="Quinoprot_gluc/sorb_DH_b-prop"/>
</dbReference>
<dbReference type="Proteomes" id="UP000198598">
    <property type="component" value="Unassembled WGS sequence"/>
</dbReference>
<dbReference type="PANTHER" id="PTHR19328:SF53">
    <property type="entry name" value="MEMBRANE PROTEIN"/>
    <property type="match status" value="1"/>
</dbReference>
<gene>
    <name evidence="3" type="ORF">SAMN05216167_11147</name>
</gene>
<accession>A0A1I1YFM7</accession>
<evidence type="ECO:0000313" key="4">
    <source>
        <dbReference type="Proteomes" id="UP000198598"/>
    </source>
</evidence>
<dbReference type="SUPFAM" id="SSF50952">
    <property type="entry name" value="Soluble quinoprotein glucose dehydrogenase"/>
    <property type="match status" value="1"/>
</dbReference>
<dbReference type="Pfam" id="PF22807">
    <property type="entry name" value="TrAA12"/>
    <property type="match status" value="1"/>
</dbReference>
<feature type="signal peptide" evidence="1">
    <location>
        <begin position="1"/>
        <end position="21"/>
    </location>
</feature>
<feature type="domain" description="Pyrroloquinoline quinone-dependent pyranose dehydrogenase beta-propeller" evidence="2">
    <location>
        <begin position="65"/>
        <end position="408"/>
    </location>
</feature>
<dbReference type="RefSeq" id="WP_093830667.1">
    <property type="nucleotide sequence ID" value="NZ_FOLQ01000011.1"/>
</dbReference>
<name>A0A1I1YFM7_9BACT</name>
<dbReference type="AlphaFoldDB" id="A0A1I1YFM7"/>
<organism evidence="3 4">
    <name type="scientific">Spirosoma endophyticum</name>
    <dbReference type="NCBI Taxonomy" id="662367"/>
    <lineage>
        <taxon>Bacteria</taxon>
        <taxon>Pseudomonadati</taxon>
        <taxon>Bacteroidota</taxon>
        <taxon>Cytophagia</taxon>
        <taxon>Cytophagales</taxon>
        <taxon>Cytophagaceae</taxon>
        <taxon>Spirosoma</taxon>
    </lineage>
</organism>